<keyword evidence="1" id="KW-1133">Transmembrane helix</keyword>
<proteinExistence type="predicted"/>
<evidence type="ECO:0000256" key="1">
    <source>
        <dbReference type="SAM" id="Phobius"/>
    </source>
</evidence>
<protein>
    <recommendedName>
        <fullName evidence="3">DUF4129 domain-containing protein</fullName>
    </recommendedName>
</protein>
<feature type="transmembrane region" description="Helical" evidence="1">
    <location>
        <begin position="202"/>
        <end position="225"/>
    </location>
</feature>
<reference evidence="2" key="1">
    <citation type="submission" date="2012-03" db="EMBL/GenBank/DDBJ databases">
        <title>Functional metagenomics reveals considerable lignocellulase gene clusters in the gut microbiome of a wood-feeding higher termite.</title>
        <authorList>
            <person name="Liu N."/>
        </authorList>
    </citation>
    <scope>NUCLEOTIDE SEQUENCE</scope>
</reference>
<dbReference type="AlphaFoldDB" id="A0A806KAV8"/>
<feature type="transmembrane region" description="Helical" evidence="1">
    <location>
        <begin position="21"/>
        <end position="41"/>
    </location>
</feature>
<keyword evidence="1" id="KW-0472">Membrane</keyword>
<feature type="transmembrane region" description="Helical" evidence="1">
    <location>
        <begin position="175"/>
        <end position="196"/>
    </location>
</feature>
<accession>A0A806KAV8</accession>
<feature type="transmembrane region" description="Helical" evidence="1">
    <location>
        <begin position="112"/>
        <end position="132"/>
    </location>
</feature>
<feature type="transmembrane region" description="Helical" evidence="1">
    <location>
        <begin position="81"/>
        <end position="100"/>
    </location>
</feature>
<feature type="transmembrane region" description="Helical" evidence="1">
    <location>
        <begin position="47"/>
        <end position="69"/>
    </location>
</feature>
<sequence length="534" mass="60337">MKSSELHKTGFMATGPVYSLLALYIPLTVLVAIVFLADVFLPVKINIRPAFLITSGAITALIASLYCDFMKDTRSSRTGANARGLIIMVIIFYISSSVFLGRVPIKQRFMPSMINILASLSVLYTWVTVISLKQLFSARKRFETYTELYEGKKLQEALFEDASLMKYTSENIDKLWKNYTSQLFLVGLLVFVFTIFKIGIPLALYLMFVFVLVGAVCLYGFFQIIKWEHYFALEGITLAARDRAKRVLTIALVTIGCFAAAFLLASDKSLLPFSAVSGFFDWLLRRLIRVSLPNRQPQYDIEDVYGASDMGIDLSEMEIITPTMVWAMILKYIGIVIKYGFFVIIAALFIKFMIAPLLDRSIDPNRAKFRLRLYRIISEWCRGIYNAIATFIKFLKSGKNTRKLRKYGTDEISRAAASIFGAYSPAKRSDIRRSVTLFAQLIIWGAEARGVKWEPSHAPGEYCGILASALPAEAKKVTLDESESFDKAAWLKQNEGIIRCGEIFEQALYAADPLTDEERKEFKDLVEEITEALP</sequence>
<feature type="transmembrane region" description="Helical" evidence="1">
    <location>
        <begin position="332"/>
        <end position="354"/>
    </location>
</feature>
<dbReference type="EMBL" id="JQ844169">
    <property type="protein sequence ID" value="AGS51726.1"/>
    <property type="molecule type" value="Genomic_DNA"/>
</dbReference>
<name>A0A806KAV8_9BACT</name>
<keyword evidence="1" id="KW-0812">Transmembrane</keyword>
<organism evidence="2">
    <name type="scientific">uncultured bacterium contig00037</name>
    <dbReference type="NCBI Taxonomy" id="1181525"/>
    <lineage>
        <taxon>Bacteria</taxon>
        <taxon>environmental samples</taxon>
    </lineage>
</organism>
<evidence type="ECO:0000313" key="2">
    <source>
        <dbReference type="EMBL" id="AGS51726.1"/>
    </source>
</evidence>
<feature type="transmembrane region" description="Helical" evidence="1">
    <location>
        <begin position="246"/>
        <end position="264"/>
    </location>
</feature>
<evidence type="ECO:0008006" key="3">
    <source>
        <dbReference type="Google" id="ProtNLM"/>
    </source>
</evidence>